<keyword evidence="6" id="KW-0539">Nucleus</keyword>
<dbReference type="Proteomes" id="UP001232148">
    <property type="component" value="Unassembled WGS sequence"/>
</dbReference>
<keyword evidence="4" id="KW-0238">DNA-binding</keyword>
<dbReference type="GO" id="GO:0000981">
    <property type="term" value="F:DNA-binding transcription factor activity, RNA polymerase II-specific"/>
    <property type="evidence" value="ECO:0007669"/>
    <property type="project" value="InterPro"/>
</dbReference>
<dbReference type="AlphaFoldDB" id="A0AAD9HAU2"/>
<feature type="compositionally biased region" description="Low complexity" evidence="7">
    <location>
        <begin position="75"/>
        <end position="89"/>
    </location>
</feature>
<gene>
    <name evidence="9" type="ORF">LX32DRAFT_78450</name>
</gene>
<evidence type="ECO:0000256" key="5">
    <source>
        <dbReference type="ARBA" id="ARBA00023163"/>
    </source>
</evidence>
<dbReference type="InterPro" id="IPR050987">
    <property type="entry name" value="AtrR-like"/>
</dbReference>
<evidence type="ECO:0000259" key="8">
    <source>
        <dbReference type="PROSITE" id="PS50048"/>
    </source>
</evidence>
<comment type="caution">
    <text evidence="9">The sequence shown here is derived from an EMBL/GenBank/DDBJ whole genome shotgun (WGS) entry which is preliminary data.</text>
</comment>
<dbReference type="Pfam" id="PF04082">
    <property type="entry name" value="Fungal_trans"/>
    <property type="match status" value="1"/>
</dbReference>
<keyword evidence="2" id="KW-0479">Metal-binding</keyword>
<evidence type="ECO:0000313" key="10">
    <source>
        <dbReference type="Proteomes" id="UP001232148"/>
    </source>
</evidence>
<feature type="domain" description="Zn(2)-C6 fungal-type" evidence="8">
    <location>
        <begin position="25"/>
        <end position="55"/>
    </location>
</feature>
<dbReference type="InterPro" id="IPR036864">
    <property type="entry name" value="Zn2-C6_fun-type_DNA-bd_sf"/>
</dbReference>
<organism evidence="9 10">
    <name type="scientific">Colletotrichum zoysiae</name>
    <dbReference type="NCBI Taxonomy" id="1216348"/>
    <lineage>
        <taxon>Eukaryota</taxon>
        <taxon>Fungi</taxon>
        <taxon>Dikarya</taxon>
        <taxon>Ascomycota</taxon>
        <taxon>Pezizomycotina</taxon>
        <taxon>Sordariomycetes</taxon>
        <taxon>Hypocreomycetidae</taxon>
        <taxon>Glomerellales</taxon>
        <taxon>Glomerellaceae</taxon>
        <taxon>Colletotrichum</taxon>
        <taxon>Colletotrichum graminicola species complex</taxon>
    </lineage>
</organism>
<evidence type="ECO:0000256" key="2">
    <source>
        <dbReference type="ARBA" id="ARBA00022723"/>
    </source>
</evidence>
<sequence length="624" mass="68990">MLRLDFTGLHRSGNTGMESITTRKACDLCYRKRIKCDAQKPRCSNCQVYSIDCTHEAVSRQKRKRGKASATAHSRGQQHQQGRKQQAAQINDELDSHDQGAGQNHEAGLTEQATALSPSLMLPSPGVHDEQDSNVIMPSPSPSLLYSNSHGRRRMELPSEDIVRHVIDVYLATFNTFLPLFSPTSLHRVVDNWYSKSTADNEPSCWATINVVLALVQCHSHGQLSPAVAEAVNVTKCLENAQSVLAEIVAGNMDLQSVQILLGLGFLFMGATPGDVRAPIIFISTGIRLAQAMGMHRRDSCNNTKSDEDMQRRRVFWIAYILDRDVAARTRQAPIQHDADMDLDLPPIKDEVTMSVVEDGADAGADDDFTSAYAGASPRVMASLNLFRARIELAQIQGRVYDCVFSVRARYMHPGEKARLAQGIRLSIQQWKARLPACLRVDFLSSQTESDGGMASSILPTVICYMHSLTTMCLGQLCGVSSMEFHWIEKVVSYARGLGNYETTLPFGISSSFTPAPPSPQGWNVLVSQCREFMRLFLSIRTKHPNFVNVQLCPFTSGLLCLSVNSFLNFEDGNSKADQRLMAEAVTMLGEVMGQTQSAIVSKVLEVHMELSWHSMLITTELAT</sequence>
<comment type="subcellular location">
    <subcellularLocation>
        <location evidence="1">Nucleus</location>
    </subcellularLocation>
</comment>
<evidence type="ECO:0000256" key="7">
    <source>
        <dbReference type="SAM" id="MobiDB-lite"/>
    </source>
</evidence>
<keyword evidence="5" id="KW-0804">Transcription</keyword>
<evidence type="ECO:0000313" key="9">
    <source>
        <dbReference type="EMBL" id="KAK2024951.1"/>
    </source>
</evidence>
<dbReference type="CDD" id="cd12148">
    <property type="entry name" value="fungal_TF_MHR"/>
    <property type="match status" value="1"/>
</dbReference>
<dbReference type="Pfam" id="PF00172">
    <property type="entry name" value="Zn_clus"/>
    <property type="match status" value="1"/>
</dbReference>
<dbReference type="InterPro" id="IPR001138">
    <property type="entry name" value="Zn2Cys6_DnaBD"/>
</dbReference>
<evidence type="ECO:0000256" key="4">
    <source>
        <dbReference type="ARBA" id="ARBA00023125"/>
    </source>
</evidence>
<dbReference type="CDD" id="cd00067">
    <property type="entry name" value="GAL4"/>
    <property type="match status" value="1"/>
</dbReference>
<proteinExistence type="predicted"/>
<dbReference type="EMBL" id="MU842949">
    <property type="protein sequence ID" value="KAK2024951.1"/>
    <property type="molecule type" value="Genomic_DNA"/>
</dbReference>
<keyword evidence="10" id="KW-1185">Reference proteome</keyword>
<dbReference type="Gene3D" id="4.10.240.10">
    <property type="entry name" value="Zn(2)-C6 fungal-type DNA-binding domain"/>
    <property type="match status" value="1"/>
</dbReference>
<name>A0AAD9HAU2_9PEZI</name>
<feature type="region of interest" description="Disordered" evidence="7">
    <location>
        <begin position="62"/>
        <end position="105"/>
    </location>
</feature>
<dbReference type="SMART" id="SM00906">
    <property type="entry name" value="Fungal_trans"/>
    <property type="match status" value="1"/>
</dbReference>
<evidence type="ECO:0000256" key="3">
    <source>
        <dbReference type="ARBA" id="ARBA00023015"/>
    </source>
</evidence>
<keyword evidence="3" id="KW-0805">Transcription regulation</keyword>
<dbReference type="GO" id="GO:0005634">
    <property type="term" value="C:nucleus"/>
    <property type="evidence" value="ECO:0007669"/>
    <property type="project" value="UniProtKB-SubCell"/>
</dbReference>
<dbReference type="PANTHER" id="PTHR46910">
    <property type="entry name" value="TRANSCRIPTION FACTOR PDR1"/>
    <property type="match status" value="1"/>
</dbReference>
<dbReference type="GO" id="GO:0008270">
    <property type="term" value="F:zinc ion binding"/>
    <property type="evidence" value="ECO:0007669"/>
    <property type="project" value="InterPro"/>
</dbReference>
<dbReference type="PROSITE" id="PS50048">
    <property type="entry name" value="ZN2_CY6_FUNGAL_2"/>
    <property type="match status" value="1"/>
</dbReference>
<feature type="region of interest" description="Disordered" evidence="7">
    <location>
        <begin position="119"/>
        <end position="144"/>
    </location>
</feature>
<dbReference type="GO" id="GO:0003677">
    <property type="term" value="F:DNA binding"/>
    <property type="evidence" value="ECO:0007669"/>
    <property type="project" value="UniProtKB-KW"/>
</dbReference>
<protein>
    <recommendedName>
        <fullName evidence="8">Zn(2)-C6 fungal-type domain-containing protein</fullName>
    </recommendedName>
</protein>
<evidence type="ECO:0000256" key="1">
    <source>
        <dbReference type="ARBA" id="ARBA00004123"/>
    </source>
</evidence>
<dbReference type="InterPro" id="IPR007219">
    <property type="entry name" value="XnlR_reg_dom"/>
</dbReference>
<reference evidence="9" key="1">
    <citation type="submission" date="2021-06" db="EMBL/GenBank/DDBJ databases">
        <title>Comparative genomics, transcriptomics and evolutionary studies reveal genomic signatures of adaptation to plant cell wall in hemibiotrophic fungi.</title>
        <authorList>
            <consortium name="DOE Joint Genome Institute"/>
            <person name="Baroncelli R."/>
            <person name="Diaz J.F."/>
            <person name="Benocci T."/>
            <person name="Peng M."/>
            <person name="Battaglia E."/>
            <person name="Haridas S."/>
            <person name="Andreopoulos W."/>
            <person name="Labutti K."/>
            <person name="Pangilinan J."/>
            <person name="Floch G.L."/>
            <person name="Makela M.R."/>
            <person name="Henrissat B."/>
            <person name="Grigoriev I.V."/>
            <person name="Crouch J.A."/>
            <person name="De Vries R.P."/>
            <person name="Sukno S.A."/>
            <person name="Thon M.R."/>
        </authorList>
    </citation>
    <scope>NUCLEOTIDE SEQUENCE</scope>
    <source>
        <strain evidence="9">MAFF235873</strain>
    </source>
</reference>
<dbReference type="SUPFAM" id="SSF57701">
    <property type="entry name" value="Zn2/Cys6 DNA-binding domain"/>
    <property type="match status" value="1"/>
</dbReference>
<evidence type="ECO:0000256" key="6">
    <source>
        <dbReference type="ARBA" id="ARBA00023242"/>
    </source>
</evidence>
<accession>A0AAD9HAU2</accession>
<dbReference type="PANTHER" id="PTHR46910:SF37">
    <property type="entry name" value="ZN(II)2CYS6 TRANSCRIPTION FACTOR (EUROFUNG)"/>
    <property type="match status" value="1"/>
</dbReference>
<dbReference type="SMART" id="SM00066">
    <property type="entry name" value="GAL4"/>
    <property type="match status" value="1"/>
</dbReference>
<dbReference type="GO" id="GO:0006351">
    <property type="term" value="P:DNA-templated transcription"/>
    <property type="evidence" value="ECO:0007669"/>
    <property type="project" value="InterPro"/>
</dbReference>